<proteinExistence type="predicted"/>
<name>A0A8S0R8Q4_OLEEU</name>
<keyword evidence="3" id="KW-1185">Reference proteome</keyword>
<dbReference type="OrthoDB" id="10257471at2759"/>
<dbReference type="EMBL" id="CACTIH010002297">
    <property type="protein sequence ID" value="CAA2975691.1"/>
    <property type="molecule type" value="Genomic_DNA"/>
</dbReference>
<protein>
    <submittedName>
        <fullName evidence="2">Uncharacterized protein</fullName>
    </submittedName>
</protein>
<evidence type="ECO:0000313" key="3">
    <source>
        <dbReference type="Proteomes" id="UP000594638"/>
    </source>
</evidence>
<dbReference type="PANTHER" id="PTHR47744">
    <property type="entry name" value="OS05G0526300 PROTEIN"/>
    <property type="match status" value="1"/>
</dbReference>
<sequence>MEQKHILLSALGVGVGVGLGLGVISGQAVSKWTCGSSGFPAEGVTAEQIKQELLRLVVDGKDSEVNFDDFPYFLRSWNAAASDNHLWQLLHVIFFGNSENFSIHNARSSHAIIKNKENKHTKENVFIGNSIDWRETFKRAYKATSKKFKSYRGYCRNCCSVVWLSSGEGSNEHSVMGNSEHQVKPLSTEQIVEYVLDESVPSDSSSDSDSDSNDGSTSKLWAYPRQIC</sequence>
<dbReference type="Proteomes" id="UP000594638">
    <property type="component" value="Unassembled WGS sequence"/>
</dbReference>
<dbReference type="AlphaFoldDB" id="A0A8S0R8Q4"/>
<dbReference type="Gramene" id="OE9A038671T1">
    <property type="protein sequence ID" value="OE9A038671C1"/>
    <property type="gene ID" value="OE9A038671"/>
</dbReference>
<reference evidence="2 3" key="1">
    <citation type="submission" date="2019-12" db="EMBL/GenBank/DDBJ databases">
        <authorList>
            <person name="Alioto T."/>
            <person name="Alioto T."/>
            <person name="Gomez Garrido J."/>
        </authorList>
    </citation>
    <scope>NUCLEOTIDE SEQUENCE [LARGE SCALE GENOMIC DNA]</scope>
</reference>
<evidence type="ECO:0000313" key="2">
    <source>
        <dbReference type="EMBL" id="CAA2975691.1"/>
    </source>
</evidence>
<organism evidence="2 3">
    <name type="scientific">Olea europaea subsp. europaea</name>
    <dbReference type="NCBI Taxonomy" id="158383"/>
    <lineage>
        <taxon>Eukaryota</taxon>
        <taxon>Viridiplantae</taxon>
        <taxon>Streptophyta</taxon>
        <taxon>Embryophyta</taxon>
        <taxon>Tracheophyta</taxon>
        <taxon>Spermatophyta</taxon>
        <taxon>Magnoliopsida</taxon>
        <taxon>eudicotyledons</taxon>
        <taxon>Gunneridae</taxon>
        <taxon>Pentapetalae</taxon>
        <taxon>asterids</taxon>
        <taxon>lamiids</taxon>
        <taxon>Lamiales</taxon>
        <taxon>Oleaceae</taxon>
        <taxon>Oleeae</taxon>
        <taxon>Olea</taxon>
    </lineage>
</organism>
<gene>
    <name evidence="2" type="ORF">OLEA9_A038671</name>
</gene>
<comment type="caution">
    <text evidence="2">The sequence shown here is derived from an EMBL/GenBank/DDBJ whole genome shotgun (WGS) entry which is preliminary data.</text>
</comment>
<dbReference type="PANTHER" id="PTHR47744:SF1">
    <property type="entry name" value="OS05G0526300 PROTEIN"/>
    <property type="match status" value="1"/>
</dbReference>
<feature type="region of interest" description="Disordered" evidence="1">
    <location>
        <begin position="198"/>
        <end position="228"/>
    </location>
</feature>
<evidence type="ECO:0000256" key="1">
    <source>
        <dbReference type="SAM" id="MobiDB-lite"/>
    </source>
</evidence>
<accession>A0A8S0R8Q4</accession>